<dbReference type="AlphaFoldDB" id="A0A397PA40"/>
<dbReference type="CDD" id="cd07010">
    <property type="entry name" value="cupin_PMI_type_I_N_bac"/>
    <property type="match status" value="1"/>
</dbReference>
<proteinExistence type="predicted"/>
<keyword evidence="1" id="KW-0413">Isomerase</keyword>
<evidence type="ECO:0000313" key="2">
    <source>
        <dbReference type="Proteomes" id="UP000266568"/>
    </source>
</evidence>
<evidence type="ECO:0000313" key="1">
    <source>
        <dbReference type="EMBL" id="RIA45942.1"/>
    </source>
</evidence>
<gene>
    <name evidence="1" type="ORF">DFR49_0471</name>
</gene>
<dbReference type="GO" id="GO:0016853">
    <property type="term" value="F:isomerase activity"/>
    <property type="evidence" value="ECO:0007669"/>
    <property type="project" value="UniProtKB-KW"/>
</dbReference>
<dbReference type="RefSeq" id="WP_004211649.1">
    <property type="nucleotide sequence ID" value="NZ_QXDC01000002.1"/>
</dbReference>
<comment type="caution">
    <text evidence="1">The sequence shown here is derived from an EMBL/GenBank/DDBJ whole genome shotgun (WGS) entry which is preliminary data.</text>
</comment>
<keyword evidence="2" id="KW-1185">Reference proteome</keyword>
<sequence>MLQPKFHDRGGAGGDVRFRLGYAELLTPHYVSKPWGRRPLSDDPSGGQLIGEIVYRVPDVGLTIKWLQTSKPLSVQVHPQGAGRKDEWWYVVETQAEAYIDLGLKEPLARTKIAEAARNGSLPSLLNRITPVVGCSYFIRAGTIHALGPGLTVLEVQGMSDVTYRLFDYGRDRALHLAEALFEARTETGSVEVMPDGLASFTITRFDVEIDSRVTVISDRACLAIVSGEGIVDNQAFAADQCWFAHGPMSLHAKKQTCIILVEPRNASQTRLNLAGASKLTRPSRFA</sequence>
<dbReference type="EMBL" id="QXDC01000002">
    <property type="protein sequence ID" value="RIA45942.1"/>
    <property type="molecule type" value="Genomic_DNA"/>
</dbReference>
<name>A0A397PA40_9SPHN</name>
<dbReference type="Gene3D" id="2.60.120.10">
    <property type="entry name" value="Jelly Rolls"/>
    <property type="match status" value="1"/>
</dbReference>
<reference evidence="1 2" key="1">
    <citation type="submission" date="2018-08" db="EMBL/GenBank/DDBJ databases">
        <title>Genomic Encyclopedia of Type Strains, Phase IV (KMG-IV): sequencing the most valuable type-strain genomes for metagenomic binning, comparative biology and taxonomic classification.</title>
        <authorList>
            <person name="Goeker M."/>
        </authorList>
    </citation>
    <scope>NUCLEOTIDE SEQUENCE [LARGE SCALE GENOMIC DNA]</scope>
    <source>
        <strain evidence="1 2">DSM 25527</strain>
    </source>
</reference>
<organism evidence="1 2">
    <name type="scientific">Hephaestia caeni</name>
    <dbReference type="NCBI Taxonomy" id="645617"/>
    <lineage>
        <taxon>Bacteria</taxon>
        <taxon>Pseudomonadati</taxon>
        <taxon>Pseudomonadota</taxon>
        <taxon>Alphaproteobacteria</taxon>
        <taxon>Sphingomonadales</taxon>
        <taxon>Sphingomonadaceae</taxon>
        <taxon>Hephaestia</taxon>
    </lineage>
</organism>
<dbReference type="Proteomes" id="UP000266568">
    <property type="component" value="Unassembled WGS sequence"/>
</dbReference>
<dbReference type="SUPFAM" id="SSF51182">
    <property type="entry name" value="RmlC-like cupins"/>
    <property type="match status" value="1"/>
</dbReference>
<protein>
    <submittedName>
        <fullName evidence="1">Mannose-6-phosphate isomerase</fullName>
    </submittedName>
</protein>
<dbReference type="InterPro" id="IPR014710">
    <property type="entry name" value="RmlC-like_jellyroll"/>
</dbReference>
<dbReference type="InterPro" id="IPR011051">
    <property type="entry name" value="RmlC_Cupin_sf"/>
</dbReference>
<accession>A0A397PA40</accession>